<keyword evidence="3" id="KW-1133">Transmembrane helix</keyword>
<evidence type="ECO:0000256" key="3">
    <source>
        <dbReference type="ARBA" id="ARBA00022989"/>
    </source>
</evidence>
<dbReference type="GO" id="GO:0008137">
    <property type="term" value="F:NADH dehydrogenase (ubiquinone) activity"/>
    <property type="evidence" value="ECO:0007669"/>
    <property type="project" value="InterPro"/>
</dbReference>
<dbReference type="GO" id="GO:0042773">
    <property type="term" value="P:ATP synthesis coupled electron transport"/>
    <property type="evidence" value="ECO:0007669"/>
    <property type="project" value="InterPro"/>
</dbReference>
<dbReference type="GO" id="GO:0016020">
    <property type="term" value="C:membrane"/>
    <property type="evidence" value="ECO:0007669"/>
    <property type="project" value="UniProtKB-SubCell"/>
</dbReference>
<feature type="chain" id="PRO_5042220495" description="NADH dehydrogenase subunit 5" evidence="5">
    <location>
        <begin position="21"/>
        <end position="63"/>
    </location>
</feature>
<feature type="signal peptide" evidence="5">
    <location>
        <begin position="1"/>
        <end position="20"/>
    </location>
</feature>
<dbReference type="EMBL" id="JAKELL010000004">
    <property type="protein sequence ID" value="KAH8999469.1"/>
    <property type="molecule type" value="Genomic_DNA"/>
</dbReference>
<dbReference type="GO" id="GO:0015990">
    <property type="term" value="P:electron transport coupled proton transport"/>
    <property type="evidence" value="ECO:0007669"/>
    <property type="project" value="TreeGrafter"/>
</dbReference>
<evidence type="ECO:0000256" key="1">
    <source>
        <dbReference type="ARBA" id="ARBA00004141"/>
    </source>
</evidence>
<keyword evidence="7" id="KW-1185">Reference proteome</keyword>
<evidence type="ECO:0000313" key="6">
    <source>
        <dbReference type="EMBL" id="KAH8999469.1"/>
    </source>
</evidence>
<dbReference type="GO" id="GO:0003954">
    <property type="term" value="F:NADH dehydrogenase activity"/>
    <property type="evidence" value="ECO:0007669"/>
    <property type="project" value="TreeGrafter"/>
</dbReference>
<dbReference type="InterPro" id="IPR003945">
    <property type="entry name" value="NU5C-like"/>
</dbReference>
<evidence type="ECO:0000313" key="7">
    <source>
        <dbReference type="Proteomes" id="UP001201163"/>
    </source>
</evidence>
<evidence type="ECO:0000256" key="5">
    <source>
        <dbReference type="SAM" id="SignalP"/>
    </source>
</evidence>
<name>A0AAD4LPQ7_9AGAM</name>
<comment type="subcellular location">
    <subcellularLocation>
        <location evidence="1">Membrane</location>
        <topology evidence="1">Multi-pass membrane protein</topology>
    </subcellularLocation>
</comment>
<accession>A0AAD4LPQ7</accession>
<keyword evidence="2" id="KW-0812">Transmembrane</keyword>
<dbReference type="Proteomes" id="UP001201163">
    <property type="component" value="Unassembled WGS sequence"/>
</dbReference>
<dbReference type="PANTHER" id="PTHR42829:SF2">
    <property type="entry name" value="NADH-UBIQUINONE OXIDOREDUCTASE CHAIN 5"/>
    <property type="match status" value="1"/>
</dbReference>
<organism evidence="6 7">
    <name type="scientific">Lactarius akahatsu</name>
    <dbReference type="NCBI Taxonomy" id="416441"/>
    <lineage>
        <taxon>Eukaryota</taxon>
        <taxon>Fungi</taxon>
        <taxon>Dikarya</taxon>
        <taxon>Basidiomycota</taxon>
        <taxon>Agaricomycotina</taxon>
        <taxon>Agaricomycetes</taxon>
        <taxon>Russulales</taxon>
        <taxon>Russulaceae</taxon>
        <taxon>Lactarius</taxon>
    </lineage>
</organism>
<keyword evidence="5" id="KW-0732">Signal</keyword>
<protein>
    <recommendedName>
        <fullName evidence="8">NADH dehydrogenase subunit 5</fullName>
    </recommendedName>
</protein>
<sequence length="63" mass="6693">MYFTILILPLLGSFVSGFLGQKIGITGSHIITCTCLILSSILATIALYEVGLCSSPVQISLFN</sequence>
<proteinExistence type="predicted"/>
<evidence type="ECO:0008006" key="8">
    <source>
        <dbReference type="Google" id="ProtNLM"/>
    </source>
</evidence>
<comment type="caution">
    <text evidence="6">The sequence shown here is derived from an EMBL/GenBank/DDBJ whole genome shotgun (WGS) entry which is preliminary data.</text>
</comment>
<evidence type="ECO:0000256" key="2">
    <source>
        <dbReference type="ARBA" id="ARBA00022692"/>
    </source>
</evidence>
<gene>
    <name evidence="6" type="ORF">EDB92DRAFT_968009</name>
</gene>
<dbReference type="AlphaFoldDB" id="A0AAD4LPQ7"/>
<keyword evidence="4" id="KW-0472">Membrane</keyword>
<reference evidence="6" key="1">
    <citation type="submission" date="2022-01" db="EMBL/GenBank/DDBJ databases">
        <title>Comparative genomics reveals a dynamic genome evolution in the ectomycorrhizal milk-cap (Lactarius) mushrooms.</title>
        <authorList>
            <consortium name="DOE Joint Genome Institute"/>
            <person name="Lebreton A."/>
            <person name="Tang N."/>
            <person name="Kuo A."/>
            <person name="LaButti K."/>
            <person name="Drula E."/>
            <person name="Barry K."/>
            <person name="Clum A."/>
            <person name="Lipzen A."/>
            <person name="Mousain D."/>
            <person name="Ng V."/>
            <person name="Wang R."/>
            <person name="Wang X."/>
            <person name="Dai Y."/>
            <person name="Henrissat B."/>
            <person name="Grigoriev I.V."/>
            <person name="Guerin-Laguette A."/>
            <person name="Yu F."/>
            <person name="Martin F.M."/>
        </authorList>
    </citation>
    <scope>NUCLEOTIDE SEQUENCE</scope>
    <source>
        <strain evidence="6">QP</strain>
    </source>
</reference>
<evidence type="ECO:0000256" key="4">
    <source>
        <dbReference type="ARBA" id="ARBA00023136"/>
    </source>
</evidence>
<dbReference type="PANTHER" id="PTHR42829">
    <property type="entry name" value="NADH-UBIQUINONE OXIDOREDUCTASE CHAIN 5"/>
    <property type="match status" value="1"/>
</dbReference>